<dbReference type="SMART" id="SM00369">
    <property type="entry name" value="LRR_TYP"/>
    <property type="match status" value="5"/>
</dbReference>
<proteinExistence type="predicted"/>
<accession>A0A0F9QLH0</accession>
<dbReference type="PANTHER" id="PTHR48051:SF1">
    <property type="entry name" value="RAS SUPPRESSOR PROTEIN 1"/>
    <property type="match status" value="1"/>
</dbReference>
<dbReference type="Pfam" id="PF00560">
    <property type="entry name" value="LRR_1"/>
    <property type="match status" value="1"/>
</dbReference>
<dbReference type="GO" id="GO:0005737">
    <property type="term" value="C:cytoplasm"/>
    <property type="evidence" value="ECO:0007669"/>
    <property type="project" value="TreeGrafter"/>
</dbReference>
<reference evidence="4" key="1">
    <citation type="journal article" date="2015" name="Nature">
        <title>Complex archaea that bridge the gap between prokaryotes and eukaryotes.</title>
        <authorList>
            <person name="Spang A."/>
            <person name="Saw J.H."/>
            <person name="Jorgensen S.L."/>
            <person name="Zaremba-Niedzwiedzka K."/>
            <person name="Martijn J."/>
            <person name="Lind A.E."/>
            <person name="van Eijk R."/>
            <person name="Schleper C."/>
            <person name="Guy L."/>
            <person name="Ettema T.J."/>
        </authorList>
    </citation>
    <scope>NUCLEOTIDE SEQUENCE</scope>
</reference>
<evidence type="ECO:0000313" key="4">
    <source>
        <dbReference type="EMBL" id="KKN13976.1"/>
    </source>
</evidence>
<dbReference type="InterPro" id="IPR032675">
    <property type="entry name" value="LRR_dom_sf"/>
</dbReference>
<dbReference type="PROSITE" id="PS51450">
    <property type="entry name" value="LRR"/>
    <property type="match status" value="3"/>
</dbReference>
<gene>
    <name evidence="4" type="ORF">LCGC14_1000840</name>
</gene>
<name>A0A0F9QLH0_9ZZZZ</name>
<dbReference type="PANTHER" id="PTHR48051">
    <property type="match status" value="1"/>
</dbReference>
<dbReference type="InterPro" id="IPR050216">
    <property type="entry name" value="LRR_domain-containing"/>
</dbReference>
<dbReference type="SUPFAM" id="SSF52058">
    <property type="entry name" value="L domain-like"/>
    <property type="match status" value="1"/>
</dbReference>
<dbReference type="EMBL" id="LAZR01003865">
    <property type="protein sequence ID" value="KKN13976.1"/>
    <property type="molecule type" value="Genomic_DNA"/>
</dbReference>
<keyword evidence="1" id="KW-0433">Leucine-rich repeat</keyword>
<dbReference type="InterPro" id="IPR003591">
    <property type="entry name" value="Leu-rich_rpt_typical-subtyp"/>
</dbReference>
<organism evidence="4">
    <name type="scientific">marine sediment metagenome</name>
    <dbReference type="NCBI Taxonomy" id="412755"/>
    <lineage>
        <taxon>unclassified sequences</taxon>
        <taxon>metagenomes</taxon>
        <taxon>ecological metagenomes</taxon>
    </lineage>
</organism>
<dbReference type="AlphaFoldDB" id="A0A0F9QLH0"/>
<dbReference type="InterPro" id="IPR055414">
    <property type="entry name" value="LRR_R13L4/SHOC2-like"/>
</dbReference>
<dbReference type="SMART" id="SM00364">
    <property type="entry name" value="LRR_BAC"/>
    <property type="match status" value="6"/>
</dbReference>
<evidence type="ECO:0000256" key="2">
    <source>
        <dbReference type="ARBA" id="ARBA00022737"/>
    </source>
</evidence>
<keyword evidence="2" id="KW-0677">Repeat</keyword>
<evidence type="ECO:0000256" key="1">
    <source>
        <dbReference type="ARBA" id="ARBA00022614"/>
    </source>
</evidence>
<dbReference type="Pfam" id="PF23598">
    <property type="entry name" value="LRR_14"/>
    <property type="match status" value="1"/>
</dbReference>
<comment type="caution">
    <text evidence="4">The sequence shown here is derived from an EMBL/GenBank/DDBJ whole genome shotgun (WGS) entry which is preliminary data.</text>
</comment>
<sequence>MMLKEYKINENITLKLENNKTNIYIKGELFLQCKFLLMNILVEEPNLYERIDSIDDAAETLDNSLQGTEGIRGNKYISEEEEFWAHCSNLQSWYEHEYNTKLLHSNLSFPLLKKLREIGDPLAKERFKEEIANRFFSGSSKIQDFLLEEGYLDLLSKVELLSLIKDSDIITELENSIGAPMRINTRYYPHPYGFVVENGVVTYLSLDNRGLKTVPDIIRELSSLEGLILTRNSLVSLPDWTVEFSQLEYLDVSNNKLEKIPDSIGSLHKLKCLKLNNNKLRRLPNSIGNLLHLKYFSAIENNMIHLPETIGKLIMLEELIIPTNLLETLPESIENLSSLKTLHISENPIKKLPSSINNLENLKALFLKGIDKNAWNLTYYMEKRIKIYN</sequence>
<dbReference type="Gene3D" id="3.80.10.10">
    <property type="entry name" value="Ribonuclease Inhibitor"/>
    <property type="match status" value="1"/>
</dbReference>
<dbReference type="InterPro" id="IPR001611">
    <property type="entry name" value="Leu-rich_rpt"/>
</dbReference>
<feature type="domain" description="Disease resistance R13L4/SHOC-2-like LRR" evidence="3">
    <location>
        <begin position="245"/>
        <end position="319"/>
    </location>
</feature>
<protein>
    <recommendedName>
        <fullName evidence="3">Disease resistance R13L4/SHOC-2-like LRR domain-containing protein</fullName>
    </recommendedName>
</protein>
<evidence type="ECO:0000259" key="3">
    <source>
        <dbReference type="Pfam" id="PF23598"/>
    </source>
</evidence>